<feature type="region of interest" description="Disordered" evidence="1">
    <location>
        <begin position="140"/>
        <end position="705"/>
    </location>
</feature>
<feature type="compositionally biased region" description="Pro residues" evidence="1">
    <location>
        <begin position="401"/>
        <end position="419"/>
    </location>
</feature>
<dbReference type="Pfam" id="PF14435">
    <property type="entry name" value="SUKH-4"/>
    <property type="match status" value="1"/>
</dbReference>
<feature type="compositionally biased region" description="Pro residues" evidence="1">
    <location>
        <begin position="573"/>
        <end position="588"/>
    </location>
</feature>
<dbReference type="Proteomes" id="UP000249340">
    <property type="component" value="Chromosome"/>
</dbReference>
<evidence type="ECO:0008006" key="4">
    <source>
        <dbReference type="Google" id="ProtNLM"/>
    </source>
</evidence>
<dbReference type="AlphaFoldDB" id="A0A345SZM8"/>
<dbReference type="OrthoDB" id="4334423at2"/>
<dbReference type="InterPro" id="IPR032722">
    <property type="entry name" value="Deaminase_XOO_2897"/>
</dbReference>
<protein>
    <recommendedName>
        <fullName evidence="4">Nucleic acid/nucleotide deaminase of polymorphic system toxin</fullName>
    </recommendedName>
</protein>
<sequence>MVTYAQAQETAEEWVNGGVPHFQRREVRVREFDLGFVCWAVDRATGPSSDGGEVRMVIARDSGATTLWPALPVNEVVRHYEQAYGRPAGAASAGTATPPARDSVEATSFLLSPPQWLQEAGAAALAAEAAELGAPAGPARMVAPPVPEGPGDVPTMLAPPERTPAAGRHGHPSPPGPPMPPPGGPAGPPPPPPGHGYPPPPGGPAGPPPPGVGSVPLFPPGGPAGPPPQPPGVGSVPPPPPGGPAGPPPPDVGGGYGYPPPPPGVGSVPLFPPGGPAGPPPQPPGVGSVPPPPPGGPAGPPPSGAGGGYGYPPQPGGSTPPPPPGVGSVPPPPPGGPAGPPPSGAGGGYGYPPPGGPTPPPPPGAGSVPPPPGGPAGPPPPPPGVGGIPPRPGAADGYGYPMPPPPPSSPAGPPPPPPGVGSVPPSRDAHGGYGYPSPSGGPAGPPPPPPGAPDGHGYPSPPPPPLPELDHAPTMLAPPGSFGLPGGPAAVGRGAGGTPPPPPPGLLGGGRGPSAPPPPPPPGVLHGGPGAAPGGGGGRGASAPPPPPPPGVLHGGPGAADIADERTSRAPGPGRPGTPQGAPPPPPAELDHEATQLAPAVNLGPGGRPTPPPPGGPGLPGDLAAAPPPPPGMQAAPLPPPPAAGAAAGAGAGAGAGAAGPSYGYPSPPPPPPRQPSMPFPPGPAMQPPPFAPGGPVPGPPGLPTVGPGYLAVLSYRGPDGSEQKVMQRSEPGTPHPEWKILQELRRLNVPPDQVLELHTELECCDLPAGYCARMVKEAWPNVRISHTAAYGRDHAARQSGMRHLLEHLDELHALASGPARPKPVRVPLPDPGAVPRLPPLAPQQLAAELGQAFGPAVFRYEQRAVSRQGVPQPVSQTLTWAGLPVEFPPFFWAQAQPGRPIPTLAELAAERGRTAAPDAGGYLVLGNDYGRQLCVQYGTAAVVAVDLDGGPEQTQPRFVNSGVPEFVRCLALLGRMWRLRYGLTPEQAGRWTTDFQAQLAAIDPAALHSPDTWWAVLLEQFWDGLL</sequence>
<feature type="compositionally biased region" description="Gly residues" evidence="1">
    <location>
        <begin position="648"/>
        <end position="658"/>
    </location>
</feature>
<name>A0A345SZM8_9ACTN</name>
<feature type="compositionally biased region" description="Pro residues" evidence="1">
    <location>
        <begin position="312"/>
        <end position="343"/>
    </location>
</feature>
<feature type="compositionally biased region" description="Pro residues" evidence="1">
    <location>
        <begin position="351"/>
        <end position="392"/>
    </location>
</feature>
<feature type="compositionally biased region" description="Pro residues" evidence="1">
    <location>
        <begin position="626"/>
        <end position="643"/>
    </location>
</feature>
<dbReference type="Pfam" id="PF14440">
    <property type="entry name" value="XOO_2897-deam"/>
    <property type="match status" value="1"/>
</dbReference>
<evidence type="ECO:0000313" key="2">
    <source>
        <dbReference type="EMBL" id="AXI79183.1"/>
    </source>
</evidence>
<feature type="compositionally biased region" description="Gly residues" evidence="1">
    <location>
        <begin position="525"/>
        <end position="540"/>
    </location>
</feature>
<gene>
    <name evidence="2" type="ORF">C7M71_018965</name>
</gene>
<evidence type="ECO:0000256" key="1">
    <source>
        <dbReference type="SAM" id="MobiDB-lite"/>
    </source>
</evidence>
<feature type="compositionally biased region" description="Pro residues" evidence="1">
    <location>
        <begin position="172"/>
        <end position="251"/>
    </location>
</feature>
<feature type="compositionally biased region" description="Pro residues" evidence="1">
    <location>
        <begin position="514"/>
        <end position="523"/>
    </location>
</feature>
<keyword evidence="3" id="KW-1185">Reference proteome</keyword>
<reference evidence="3" key="1">
    <citation type="submission" date="2018-07" db="EMBL/GenBank/DDBJ databases">
        <title>Streptacidiphilus bronchialis DSM 106435 chromosome.</title>
        <authorList>
            <person name="Batra D."/>
            <person name="Gulvik C.A."/>
        </authorList>
    </citation>
    <scope>NUCLEOTIDE SEQUENCE [LARGE SCALE GENOMIC DNA]</scope>
    <source>
        <strain evidence="3">DSM 106435</strain>
    </source>
</reference>
<dbReference type="KEGG" id="stri:C7M71_018965"/>
<dbReference type="EMBL" id="CP031264">
    <property type="protein sequence ID" value="AXI79183.1"/>
    <property type="molecule type" value="Genomic_DNA"/>
</dbReference>
<feature type="compositionally biased region" description="Pro residues" evidence="1">
    <location>
        <begin position="666"/>
        <end position="703"/>
    </location>
</feature>
<feature type="compositionally biased region" description="Pro residues" evidence="1">
    <location>
        <begin position="258"/>
        <end position="303"/>
    </location>
</feature>
<evidence type="ECO:0000313" key="3">
    <source>
        <dbReference type="Proteomes" id="UP000249340"/>
    </source>
</evidence>
<organism evidence="2 3">
    <name type="scientific">Peterkaempfera bronchialis</name>
    <dbReference type="NCBI Taxonomy" id="2126346"/>
    <lineage>
        <taxon>Bacteria</taxon>
        <taxon>Bacillati</taxon>
        <taxon>Actinomycetota</taxon>
        <taxon>Actinomycetes</taxon>
        <taxon>Kitasatosporales</taxon>
        <taxon>Streptomycetaceae</taxon>
        <taxon>Peterkaempfera</taxon>
    </lineage>
</organism>
<feature type="compositionally biased region" description="Pro residues" evidence="1">
    <location>
        <begin position="608"/>
        <end position="617"/>
    </location>
</feature>
<proteinExistence type="predicted"/>
<dbReference type="InterPro" id="IPR025851">
    <property type="entry name" value="SUKH-4"/>
</dbReference>
<accession>A0A345SZM8</accession>
<feature type="compositionally biased region" description="Pro residues" evidence="1">
    <location>
        <begin position="443"/>
        <end position="452"/>
    </location>
</feature>